<dbReference type="SUPFAM" id="SSF53474">
    <property type="entry name" value="alpha/beta-Hydrolases"/>
    <property type="match status" value="1"/>
</dbReference>
<evidence type="ECO:0000256" key="2">
    <source>
        <dbReference type="ARBA" id="ARBA00022670"/>
    </source>
</evidence>
<reference evidence="6" key="1">
    <citation type="submission" date="2016-01" db="EMBL/GenBank/DDBJ databases">
        <authorList>
            <person name="Mitreva M."/>
            <person name="Pepin K.H."/>
            <person name="Mihindukulasuriya K.A."/>
            <person name="Fulton R."/>
            <person name="Fronick C."/>
            <person name="O'Laughlin M."/>
            <person name="Miner T."/>
            <person name="Herter B."/>
            <person name="Rosa B.A."/>
            <person name="Cordes M."/>
            <person name="Tomlinson C."/>
            <person name="Wollam A."/>
            <person name="Palsikar V.B."/>
            <person name="Mardis E.R."/>
            <person name="Wilson R.K."/>
        </authorList>
    </citation>
    <scope>NUCLEOTIDE SEQUENCE [LARGE SCALE GENOMIC DNA]</scope>
    <source>
        <strain evidence="6">MJR8151</strain>
    </source>
</reference>
<dbReference type="Proteomes" id="UP000070383">
    <property type="component" value="Unassembled WGS sequence"/>
</dbReference>
<gene>
    <name evidence="5" type="ORF">HMPREF3200_00557</name>
</gene>
<accession>A0A133KGJ6</accession>
<evidence type="ECO:0000313" key="6">
    <source>
        <dbReference type="Proteomes" id="UP000070383"/>
    </source>
</evidence>
<dbReference type="PANTHER" id="PTHR42776:SF27">
    <property type="entry name" value="DIPEPTIDYL PEPTIDASE FAMILY MEMBER 6"/>
    <property type="match status" value="1"/>
</dbReference>
<dbReference type="InterPro" id="IPR029058">
    <property type="entry name" value="AB_hydrolase_fold"/>
</dbReference>
<dbReference type="Gene3D" id="3.40.50.1820">
    <property type="entry name" value="alpha/beta hydrolase"/>
    <property type="match status" value="1"/>
</dbReference>
<dbReference type="GO" id="GO:0006508">
    <property type="term" value="P:proteolysis"/>
    <property type="evidence" value="ECO:0007669"/>
    <property type="project" value="UniProtKB-KW"/>
</dbReference>
<keyword evidence="6" id="KW-1185">Reference proteome</keyword>
<evidence type="ECO:0000256" key="3">
    <source>
        <dbReference type="ARBA" id="ARBA00022801"/>
    </source>
</evidence>
<dbReference type="PANTHER" id="PTHR42776">
    <property type="entry name" value="SERINE PEPTIDASE S9 FAMILY MEMBER"/>
    <property type="match status" value="1"/>
</dbReference>
<dbReference type="InterPro" id="IPR001375">
    <property type="entry name" value="Peptidase_S9_cat"/>
</dbReference>
<proteinExistence type="inferred from homology"/>
<evidence type="ECO:0000256" key="1">
    <source>
        <dbReference type="ARBA" id="ARBA00010040"/>
    </source>
</evidence>
<evidence type="ECO:0000259" key="4">
    <source>
        <dbReference type="Pfam" id="PF00326"/>
    </source>
</evidence>
<comment type="similarity">
    <text evidence="1">Belongs to the peptidase S9C family.</text>
</comment>
<sequence length="648" mass="75172">MYKGENMKDTEIKDILDYEFLSSLDISKDNKKLVYKKTKANYKENKYDTNFWIYDLTSKENFQVTDDNKASISCFNQNSNLVYKKESNDDEDIFFIKKDSGVGQKYFSIKKDVSMLRHLRDDLYLIKAKDKKSKEAKEEEKENSYFKEINELPFYLNGAGFIKYEDSALYFYDKAKDKVELILNLDAKDRLSFVDINDNFDKLLLFKANYSPNSVMELREDLLLYDIESKKLSKLIEKEFSFYTSRFIEDKIIFVGTNMKKGGVNEDSFIYSCDYEGSYKKISPDDFDMAFGNSIGTDARFGSTKTFAVKDNRLYFLVTEYEKSKLYSINLAGEIREEISSEVEDFALGTNDIYYFSISSNSLCELKEKSTGDILVENKIATWVCPIESFDFTSNGDKLGGYVILPKDFDENKKYPTILSVHGGPKTEFSDIFHHEHQVFANAGYIIIYTNPHGSSGRGVKFSDIRGKYGEVDFYDLMNFADLALEKYPQIDKDRMAIYGGSYGGFMTNWAIGHTDRFKAACSQRSISNWLSFYGVSDIGYYFAPDQTGANMWDNLEKVWEKSPLKHAKNVKTPTLFIHSDEDYRCPLEQGIQMYERIKENGVDTKMYIFHGENHELSRSGRPKGRIKRLTEIKAWFDKYLKDEDKKA</sequence>
<keyword evidence="2" id="KW-0645">Protease</keyword>
<name>A0A133KGJ6_9FIRM</name>
<dbReference type="OrthoDB" id="108903at2"/>
<dbReference type="AlphaFoldDB" id="A0A133KGJ6"/>
<keyword evidence="3" id="KW-0378">Hydrolase</keyword>
<dbReference type="EMBL" id="LRPM01000020">
    <property type="protein sequence ID" value="KWZ78692.1"/>
    <property type="molecule type" value="Genomic_DNA"/>
</dbReference>
<feature type="domain" description="Peptidase S9 prolyl oligopeptidase catalytic" evidence="4">
    <location>
        <begin position="433"/>
        <end position="643"/>
    </location>
</feature>
<dbReference type="Pfam" id="PF00326">
    <property type="entry name" value="Peptidase_S9"/>
    <property type="match status" value="1"/>
</dbReference>
<dbReference type="SUPFAM" id="SSF82171">
    <property type="entry name" value="DPP6 N-terminal domain-like"/>
    <property type="match status" value="1"/>
</dbReference>
<organism evidence="5 6">
    <name type="scientific">Anaerococcus tetradius</name>
    <dbReference type="NCBI Taxonomy" id="33036"/>
    <lineage>
        <taxon>Bacteria</taxon>
        <taxon>Bacillati</taxon>
        <taxon>Bacillota</taxon>
        <taxon>Tissierellia</taxon>
        <taxon>Tissierellales</taxon>
        <taxon>Peptoniphilaceae</taxon>
        <taxon>Anaerococcus</taxon>
    </lineage>
</organism>
<comment type="caution">
    <text evidence="5">The sequence shown here is derived from an EMBL/GenBank/DDBJ whole genome shotgun (WGS) entry which is preliminary data.</text>
</comment>
<protein>
    <submittedName>
        <fullName evidence="5">Peptidase, S9A/B/C family, catalytic domain protein</fullName>
    </submittedName>
</protein>
<dbReference type="PATRIC" id="fig|33036.3.peg.554"/>
<dbReference type="STRING" id="33036.HMPREF3200_00557"/>
<dbReference type="FunFam" id="3.40.50.1820:FF:000028">
    <property type="entry name" value="S9 family peptidase"/>
    <property type="match status" value="1"/>
</dbReference>
<dbReference type="GO" id="GO:0004252">
    <property type="term" value="F:serine-type endopeptidase activity"/>
    <property type="evidence" value="ECO:0007669"/>
    <property type="project" value="TreeGrafter"/>
</dbReference>
<evidence type="ECO:0000313" key="5">
    <source>
        <dbReference type="EMBL" id="KWZ78692.1"/>
    </source>
</evidence>